<gene>
    <name evidence="10" type="primary">ehuC</name>
    <name evidence="10" type="ORF">DBZ45_05200</name>
</gene>
<evidence type="ECO:0000256" key="8">
    <source>
        <dbReference type="RuleBase" id="RU363032"/>
    </source>
</evidence>
<protein>
    <submittedName>
        <fullName evidence="10">Ectoine/hydroxyectoine ABC transporter permease subunit EhuC</fullName>
    </submittedName>
</protein>
<evidence type="ECO:0000256" key="6">
    <source>
        <dbReference type="ARBA" id="ARBA00022989"/>
    </source>
</evidence>
<dbReference type="RefSeq" id="WP_111902866.1">
    <property type="nucleotide sequence ID" value="NZ_QLNP01000062.1"/>
</dbReference>
<dbReference type="EMBL" id="QLNP01000062">
    <property type="protein sequence ID" value="RAM38398.1"/>
    <property type="molecule type" value="Genomic_DNA"/>
</dbReference>
<evidence type="ECO:0000259" key="9">
    <source>
        <dbReference type="PROSITE" id="PS50928"/>
    </source>
</evidence>
<evidence type="ECO:0000256" key="1">
    <source>
        <dbReference type="ARBA" id="ARBA00004651"/>
    </source>
</evidence>
<keyword evidence="6 8" id="KW-1133">Transmembrane helix</keyword>
<keyword evidence="5" id="KW-0029">Amino-acid transport</keyword>
<dbReference type="PROSITE" id="PS50928">
    <property type="entry name" value="ABC_TM1"/>
    <property type="match status" value="1"/>
</dbReference>
<dbReference type="Pfam" id="PF00528">
    <property type="entry name" value="BPD_transp_1"/>
    <property type="match status" value="1"/>
</dbReference>
<evidence type="ECO:0000313" key="10">
    <source>
        <dbReference type="EMBL" id="RAM38398.1"/>
    </source>
</evidence>
<keyword evidence="4 8" id="KW-0812">Transmembrane</keyword>
<comment type="subcellular location">
    <subcellularLocation>
        <location evidence="1 8">Cell membrane</location>
        <topology evidence="1 8">Multi-pass membrane protein</topology>
    </subcellularLocation>
</comment>
<evidence type="ECO:0000256" key="4">
    <source>
        <dbReference type="ARBA" id="ARBA00022692"/>
    </source>
</evidence>
<dbReference type="OrthoDB" id="92598at2"/>
<dbReference type="Proteomes" id="UP000249166">
    <property type="component" value="Unassembled WGS sequence"/>
</dbReference>
<dbReference type="Gene3D" id="1.10.3720.10">
    <property type="entry name" value="MetI-like"/>
    <property type="match status" value="1"/>
</dbReference>
<feature type="transmembrane region" description="Helical" evidence="8">
    <location>
        <begin position="57"/>
        <end position="79"/>
    </location>
</feature>
<dbReference type="GO" id="GO:0043190">
    <property type="term" value="C:ATP-binding cassette (ABC) transporter complex"/>
    <property type="evidence" value="ECO:0007669"/>
    <property type="project" value="InterPro"/>
</dbReference>
<reference evidence="10 11" key="1">
    <citation type="submission" date="2018-04" db="EMBL/GenBank/DDBJ databases">
        <title>Bacteria isolated from cave deposits of Manipur.</title>
        <authorList>
            <person name="Sahoo D."/>
            <person name="Sarangthem I."/>
            <person name="Nandeibam J."/>
        </authorList>
    </citation>
    <scope>NUCLEOTIDE SEQUENCE [LARGE SCALE GENOMIC DNA]</scope>
    <source>
        <strain evidence="11">mrc11</strain>
    </source>
</reference>
<dbReference type="PANTHER" id="PTHR30614:SF0">
    <property type="entry name" value="L-CYSTINE TRANSPORT SYSTEM PERMEASE PROTEIN TCYL"/>
    <property type="match status" value="1"/>
</dbReference>
<dbReference type="InterPro" id="IPR000515">
    <property type="entry name" value="MetI-like"/>
</dbReference>
<comment type="caution">
    <text evidence="10">The sequence shown here is derived from an EMBL/GenBank/DDBJ whole genome shotgun (WGS) entry which is preliminary data.</text>
</comment>
<dbReference type="CDD" id="cd06261">
    <property type="entry name" value="TM_PBP2"/>
    <property type="match status" value="1"/>
</dbReference>
<dbReference type="PANTHER" id="PTHR30614">
    <property type="entry name" value="MEMBRANE COMPONENT OF AMINO ACID ABC TRANSPORTER"/>
    <property type="match status" value="1"/>
</dbReference>
<evidence type="ECO:0000256" key="2">
    <source>
        <dbReference type="ARBA" id="ARBA00022448"/>
    </source>
</evidence>
<dbReference type="NCBIfam" id="TIGR01726">
    <property type="entry name" value="HEQRo_perm_3TM"/>
    <property type="match status" value="1"/>
</dbReference>
<feature type="transmembrane region" description="Helical" evidence="8">
    <location>
        <begin position="12"/>
        <end position="36"/>
    </location>
</feature>
<evidence type="ECO:0000313" key="11">
    <source>
        <dbReference type="Proteomes" id="UP000249166"/>
    </source>
</evidence>
<feature type="domain" description="ABC transmembrane type-1" evidence="9">
    <location>
        <begin position="15"/>
        <end position="203"/>
    </location>
</feature>
<dbReference type="GO" id="GO:0006865">
    <property type="term" value="P:amino acid transport"/>
    <property type="evidence" value="ECO:0007669"/>
    <property type="project" value="UniProtKB-KW"/>
</dbReference>
<keyword evidence="7 8" id="KW-0472">Membrane</keyword>
<accession>A0A328HIE7</accession>
<evidence type="ECO:0000256" key="3">
    <source>
        <dbReference type="ARBA" id="ARBA00022475"/>
    </source>
</evidence>
<evidence type="ECO:0000256" key="5">
    <source>
        <dbReference type="ARBA" id="ARBA00022970"/>
    </source>
</evidence>
<dbReference type="InterPro" id="IPR010065">
    <property type="entry name" value="AA_ABC_transptr_permease_3TM"/>
</dbReference>
<dbReference type="NCBIfam" id="TIGR03004">
    <property type="entry name" value="ectoine_ehuC"/>
    <property type="match status" value="1"/>
</dbReference>
<keyword evidence="3" id="KW-1003">Cell membrane</keyword>
<sequence length="232" mass="25278">MSAVIEYAPLLWQGLLTTILVTVLSGALCLVVAFAAGLARLSGHRFLRWPAGVFIEVFRGTSLLVQMFWLFFALPFFGIQLHPLTAAVLALGLNEGAYAAEVVRGAIASRAKGQTEACIALGMEPALRLRRIIIPQSIPAMLPPFGNVMVDLLKNTSLVSLVTVADLTFRAQMIRSTTGQTTAIFLTILVMYFVLSCLLTLLTGWLERRFALDRKALAAQRKESRLMKVGAA</sequence>
<organism evidence="10 11">
    <name type="scientific">Arthrobacter globiformis</name>
    <dbReference type="NCBI Taxonomy" id="1665"/>
    <lineage>
        <taxon>Bacteria</taxon>
        <taxon>Bacillati</taxon>
        <taxon>Actinomycetota</taxon>
        <taxon>Actinomycetes</taxon>
        <taxon>Micrococcales</taxon>
        <taxon>Micrococcaceae</taxon>
        <taxon>Arthrobacter</taxon>
    </lineage>
</organism>
<dbReference type="InterPro" id="IPR035906">
    <property type="entry name" value="MetI-like_sf"/>
</dbReference>
<evidence type="ECO:0000256" key="7">
    <source>
        <dbReference type="ARBA" id="ARBA00023136"/>
    </source>
</evidence>
<comment type="similarity">
    <text evidence="8">Belongs to the binding-protein-dependent transport system permease family.</text>
</comment>
<keyword evidence="2 8" id="KW-0813">Transport</keyword>
<proteinExistence type="inferred from homology"/>
<feature type="transmembrane region" description="Helical" evidence="8">
    <location>
        <begin position="183"/>
        <end position="206"/>
    </location>
</feature>
<name>A0A328HIE7_ARTGO</name>
<dbReference type="InterPro" id="IPR043429">
    <property type="entry name" value="ArtM/GltK/GlnP/TcyL/YhdX-like"/>
</dbReference>
<dbReference type="AlphaFoldDB" id="A0A328HIE7"/>
<dbReference type="InterPro" id="IPR014342">
    <property type="entry name" value="Ectoine_EhuC"/>
</dbReference>
<dbReference type="GO" id="GO:0022857">
    <property type="term" value="F:transmembrane transporter activity"/>
    <property type="evidence" value="ECO:0007669"/>
    <property type="project" value="InterPro"/>
</dbReference>
<dbReference type="SUPFAM" id="SSF161098">
    <property type="entry name" value="MetI-like"/>
    <property type="match status" value="1"/>
</dbReference>